<evidence type="ECO:0000313" key="13">
    <source>
        <dbReference type="Proteomes" id="UP000051160"/>
    </source>
</evidence>
<evidence type="ECO:0000313" key="12">
    <source>
        <dbReference type="EMBL" id="KRK99438.1"/>
    </source>
</evidence>
<dbReference type="Proteomes" id="UP000051160">
    <property type="component" value="Unassembled WGS sequence"/>
</dbReference>
<keyword evidence="6" id="KW-1278">Translocase</keyword>
<evidence type="ECO:0000256" key="6">
    <source>
        <dbReference type="ARBA" id="ARBA00022967"/>
    </source>
</evidence>
<evidence type="ECO:0000256" key="7">
    <source>
        <dbReference type="ARBA" id="ARBA00022970"/>
    </source>
</evidence>
<dbReference type="GO" id="GO:0005886">
    <property type="term" value="C:plasma membrane"/>
    <property type="evidence" value="ECO:0007669"/>
    <property type="project" value="UniProtKB-ARBA"/>
</dbReference>
<dbReference type="InterPro" id="IPR003439">
    <property type="entry name" value="ABC_transporter-like_ATP-bd"/>
</dbReference>
<evidence type="ECO:0000256" key="9">
    <source>
        <dbReference type="ARBA" id="ARBA00049360"/>
    </source>
</evidence>
<dbReference type="Pfam" id="PF00005">
    <property type="entry name" value="ABC_tran"/>
    <property type="match status" value="1"/>
</dbReference>
<evidence type="ECO:0000259" key="11">
    <source>
        <dbReference type="PROSITE" id="PS50893"/>
    </source>
</evidence>
<keyword evidence="8" id="KW-0472">Membrane</keyword>
<name>A0A0R1LUU1_9LACO</name>
<dbReference type="SUPFAM" id="SSF52540">
    <property type="entry name" value="P-loop containing nucleoside triphosphate hydrolases"/>
    <property type="match status" value="1"/>
</dbReference>
<keyword evidence="4" id="KW-0547">Nucleotide-binding</keyword>
<dbReference type="GO" id="GO:0016887">
    <property type="term" value="F:ATP hydrolysis activity"/>
    <property type="evidence" value="ECO:0007669"/>
    <property type="project" value="InterPro"/>
</dbReference>
<dbReference type="InterPro" id="IPR050086">
    <property type="entry name" value="MetN_ABC_transporter-like"/>
</dbReference>
<dbReference type="InterPro" id="IPR003593">
    <property type="entry name" value="AAA+_ATPase"/>
</dbReference>
<evidence type="ECO:0000256" key="3">
    <source>
        <dbReference type="ARBA" id="ARBA00022475"/>
    </source>
</evidence>
<keyword evidence="5 12" id="KW-0067">ATP-binding</keyword>
<evidence type="ECO:0000256" key="5">
    <source>
        <dbReference type="ARBA" id="ARBA00022840"/>
    </source>
</evidence>
<comment type="catalytic activity">
    <reaction evidence="9">
        <text>ATP + H2O = ADP + phosphate + H(+)</text>
        <dbReference type="Rhea" id="RHEA:13065"/>
        <dbReference type="ChEBI" id="CHEBI:15377"/>
        <dbReference type="ChEBI" id="CHEBI:15378"/>
        <dbReference type="ChEBI" id="CHEBI:30616"/>
        <dbReference type="ChEBI" id="CHEBI:43474"/>
        <dbReference type="ChEBI" id="CHEBI:456216"/>
    </reaction>
</comment>
<dbReference type="STRING" id="1423776.FD04_GL002255"/>
<dbReference type="Pfam" id="PF09383">
    <property type="entry name" value="NIL"/>
    <property type="match status" value="1"/>
</dbReference>
<dbReference type="SMART" id="SM00930">
    <property type="entry name" value="NIL"/>
    <property type="match status" value="1"/>
</dbReference>
<dbReference type="GO" id="GO:0005524">
    <property type="term" value="F:ATP binding"/>
    <property type="evidence" value="ECO:0007669"/>
    <property type="project" value="UniProtKB-KW"/>
</dbReference>
<dbReference type="PROSITE" id="PS50893">
    <property type="entry name" value="ABC_TRANSPORTER_2"/>
    <property type="match status" value="1"/>
</dbReference>
<dbReference type="InterPro" id="IPR017871">
    <property type="entry name" value="ABC_transporter-like_CS"/>
</dbReference>
<dbReference type="EMBL" id="AZEE01000010">
    <property type="protein sequence ID" value="KRK99438.1"/>
    <property type="molecule type" value="Genomic_DNA"/>
</dbReference>
<gene>
    <name evidence="12" type="ORF">FD04_GL002255</name>
</gene>
<feature type="domain" description="ABC transporter" evidence="11">
    <location>
        <begin position="20"/>
        <end position="259"/>
    </location>
</feature>
<evidence type="ECO:0000256" key="10">
    <source>
        <dbReference type="ARBA" id="ARBA00055994"/>
    </source>
</evidence>
<keyword evidence="2" id="KW-0813">Transport</keyword>
<proteinExistence type="inferred from homology"/>
<keyword evidence="7" id="KW-0029">Amino-acid transport</keyword>
<reference evidence="12 13" key="1">
    <citation type="journal article" date="2015" name="Genome Announc.">
        <title>Expanding the biotechnology potential of lactobacilli through comparative genomics of 213 strains and associated genera.</title>
        <authorList>
            <person name="Sun Z."/>
            <person name="Harris H.M."/>
            <person name="McCann A."/>
            <person name="Guo C."/>
            <person name="Argimon S."/>
            <person name="Zhang W."/>
            <person name="Yang X."/>
            <person name="Jeffery I.B."/>
            <person name="Cooney J.C."/>
            <person name="Kagawa T.F."/>
            <person name="Liu W."/>
            <person name="Song Y."/>
            <person name="Salvetti E."/>
            <person name="Wrobel A."/>
            <person name="Rasinkangas P."/>
            <person name="Parkhill J."/>
            <person name="Rea M.C."/>
            <person name="O'Sullivan O."/>
            <person name="Ritari J."/>
            <person name="Douillard F.P."/>
            <person name="Paul Ross R."/>
            <person name="Yang R."/>
            <person name="Briner A.E."/>
            <person name="Felis G.E."/>
            <person name="de Vos W.M."/>
            <person name="Barrangou R."/>
            <person name="Klaenhammer T.R."/>
            <person name="Caufield P.W."/>
            <person name="Cui Y."/>
            <person name="Zhang H."/>
            <person name="O'Toole P.W."/>
        </authorList>
    </citation>
    <scope>NUCLEOTIDE SEQUENCE [LARGE SCALE GENOMIC DNA]</scope>
    <source>
        <strain evidence="12 13">DSM 19909</strain>
    </source>
</reference>
<keyword evidence="3" id="KW-1003">Cell membrane</keyword>
<keyword evidence="13" id="KW-1185">Reference proteome</keyword>
<dbReference type="InterPro" id="IPR045865">
    <property type="entry name" value="ACT-like_dom_sf"/>
</dbReference>
<dbReference type="GO" id="GO:0006865">
    <property type="term" value="P:amino acid transport"/>
    <property type="evidence" value="ECO:0007669"/>
    <property type="project" value="UniProtKB-KW"/>
</dbReference>
<comment type="similarity">
    <text evidence="1">Belongs to the ABC transporter superfamily.</text>
</comment>
<dbReference type="PATRIC" id="fig|1423776.4.peg.2285"/>
<dbReference type="AlphaFoldDB" id="A0A0R1LUU1"/>
<dbReference type="FunFam" id="3.40.50.300:FF:000056">
    <property type="entry name" value="Cell division ATP-binding protein FtsE"/>
    <property type="match status" value="1"/>
</dbReference>
<evidence type="ECO:0000256" key="8">
    <source>
        <dbReference type="ARBA" id="ARBA00023136"/>
    </source>
</evidence>
<dbReference type="PANTHER" id="PTHR43166:SF36">
    <property type="entry name" value="METHIONINE IMPORT ATP-BINDING PROTEIN METN 2"/>
    <property type="match status" value="1"/>
</dbReference>
<evidence type="ECO:0000256" key="4">
    <source>
        <dbReference type="ARBA" id="ARBA00022741"/>
    </source>
</evidence>
<dbReference type="Gene3D" id="3.30.70.260">
    <property type="match status" value="1"/>
</dbReference>
<dbReference type="CDD" id="cd03258">
    <property type="entry name" value="ABC_MetN_methionine_transporter"/>
    <property type="match status" value="1"/>
</dbReference>
<evidence type="ECO:0000256" key="2">
    <source>
        <dbReference type="ARBA" id="ARBA00022448"/>
    </source>
</evidence>
<dbReference type="InterPro" id="IPR018449">
    <property type="entry name" value="NIL_domain"/>
</dbReference>
<organism evidence="12 13">
    <name type="scientific">Secundilactobacillus odoratitofui DSM 19909 = JCM 15043</name>
    <dbReference type="NCBI Taxonomy" id="1423776"/>
    <lineage>
        <taxon>Bacteria</taxon>
        <taxon>Bacillati</taxon>
        <taxon>Bacillota</taxon>
        <taxon>Bacilli</taxon>
        <taxon>Lactobacillales</taxon>
        <taxon>Lactobacillaceae</taxon>
        <taxon>Secundilactobacillus</taxon>
    </lineage>
</organism>
<dbReference type="SMART" id="SM00382">
    <property type="entry name" value="AAA"/>
    <property type="match status" value="1"/>
</dbReference>
<dbReference type="PANTHER" id="PTHR43166">
    <property type="entry name" value="AMINO ACID IMPORT ATP-BINDING PROTEIN"/>
    <property type="match status" value="1"/>
</dbReference>
<comment type="function">
    <text evidence="10">Part of the ABC transporter FtsEX involved in cellular division. Has ATPase activity. Essential for cell division and viability.</text>
</comment>
<dbReference type="Gene3D" id="3.40.50.300">
    <property type="entry name" value="P-loop containing nucleotide triphosphate hydrolases"/>
    <property type="match status" value="1"/>
</dbReference>
<sequence>MGFNWTKFFYFLKKGDTTVIEFKDVTKTFNTKEGDLTAVADVNLTIEDGEIYGIVGYSGAGKSTLTRMLNGLETPTSGEIDINGDQMTTLSSGDLRKKRQKIGMIFQHFNLLWSRTVIQNIMFPLEVAGVSRKERKQKAQHLVELVGLKGREHAYPSELSGGQKQRVGVARALANDPEILISDEATSALDPQTTDEVLDLLLEINKRLNLSIVLITHEMHAIRKICDHVAVMDSGRVVEQGTVFNVFRNPQQEITKRFVNEEVDPSLTDTNIVVDDLISSYPNGMIIQLVFHGDQAKLPIVSEIIHKYPDLQVSIIEGSIHQTQEGAIGTLFLQLIGDKSSLDGAITLLKTMRVETEVIHHD</sequence>
<comment type="caution">
    <text evidence="12">The sequence shown here is derived from an EMBL/GenBank/DDBJ whole genome shotgun (WGS) entry which is preliminary data.</text>
</comment>
<dbReference type="PROSITE" id="PS00211">
    <property type="entry name" value="ABC_TRANSPORTER_1"/>
    <property type="match status" value="1"/>
</dbReference>
<accession>A0A0R1LUU1</accession>
<protein>
    <submittedName>
        <fullName evidence="12">Amino acid ABC transporter ATP-binding protein</fullName>
    </submittedName>
</protein>
<dbReference type="InterPro" id="IPR041701">
    <property type="entry name" value="MetN_ABC"/>
</dbReference>
<dbReference type="InterPro" id="IPR027417">
    <property type="entry name" value="P-loop_NTPase"/>
</dbReference>
<dbReference type="SUPFAM" id="SSF55021">
    <property type="entry name" value="ACT-like"/>
    <property type="match status" value="1"/>
</dbReference>
<evidence type="ECO:0000256" key="1">
    <source>
        <dbReference type="ARBA" id="ARBA00005417"/>
    </source>
</evidence>